<evidence type="ECO:0000313" key="2">
    <source>
        <dbReference type="Proteomes" id="UP000510888"/>
    </source>
</evidence>
<accession>A0A7I8C2N4</accession>
<dbReference type="Proteomes" id="UP000510888">
    <property type="component" value="Plasmid PPGU16_p1"/>
</dbReference>
<keyword evidence="1" id="KW-0614">Plasmid</keyword>
<sequence length="79" mass="8720">MVADVGAGHLEPARSLAEIAGIDDLDQQRERVEVHGGPTVKEYLTLCQLAMRLSIPFVPKTIPNRMAIPLTRSTRRQIA</sequence>
<dbReference type="AlphaFoldDB" id="A0A7I8C2N4"/>
<reference evidence="1 2" key="1">
    <citation type="journal article" date="2020" name="Genes (Basel)">
        <title>Genomic Comparison of Insect Gut Symbionts from Divergent Burkholderia Subclades.</title>
        <authorList>
            <person name="Takeshita K."/>
            <person name="Kikuchi Y."/>
        </authorList>
    </citation>
    <scope>NUCLEOTIDE SEQUENCE [LARGE SCALE GENOMIC DNA]</scope>
    <source>
        <strain evidence="1 2">PGU16</strain>
        <plasmid evidence="1 2">PPGU16_p1</plasmid>
    </source>
</reference>
<keyword evidence="2" id="KW-1185">Reference proteome</keyword>
<evidence type="ECO:0000313" key="1">
    <source>
        <dbReference type="EMBL" id="BCF94698.1"/>
    </source>
</evidence>
<geneLocation type="plasmid" evidence="1 2">
    <name>PPGU16_p1</name>
</geneLocation>
<name>A0A7I8C2N4_9BURK</name>
<organism evidence="1 2">
    <name type="scientific">Paraburkholderia largidicola</name>
    <dbReference type="NCBI Taxonomy" id="3014751"/>
    <lineage>
        <taxon>Bacteria</taxon>
        <taxon>Pseudomonadati</taxon>
        <taxon>Pseudomonadota</taxon>
        <taxon>Betaproteobacteria</taxon>
        <taxon>Burkholderiales</taxon>
        <taxon>Burkholderiaceae</taxon>
        <taxon>Paraburkholderia</taxon>
    </lineage>
</organism>
<proteinExistence type="predicted"/>
<gene>
    <name evidence="1" type="ORF">PPGU16_77650</name>
</gene>
<protein>
    <submittedName>
        <fullName evidence="1">Uncharacterized protein</fullName>
    </submittedName>
</protein>
<dbReference type="KEGG" id="plad:PPGU16_77650"/>
<dbReference type="EMBL" id="AP023176">
    <property type="protein sequence ID" value="BCF94698.1"/>
    <property type="molecule type" value="Genomic_DNA"/>
</dbReference>